<feature type="domain" description="UDP N-acetylglucosamine O-acyltransferase C-terminal" evidence="8">
    <location>
        <begin position="174"/>
        <end position="256"/>
    </location>
</feature>
<organism evidence="9 10">
    <name type="scientific">Paenibacillus profundus</name>
    <dbReference type="NCBI Taxonomy" id="1173085"/>
    <lineage>
        <taxon>Bacteria</taxon>
        <taxon>Bacillati</taxon>
        <taxon>Bacillota</taxon>
        <taxon>Bacilli</taxon>
        <taxon>Bacillales</taxon>
        <taxon>Paenibacillaceae</taxon>
        <taxon>Paenibacillus</taxon>
    </lineage>
</organism>
<evidence type="ECO:0000256" key="4">
    <source>
        <dbReference type="ARBA" id="ARBA00022679"/>
    </source>
</evidence>
<keyword evidence="2" id="KW-0444">Lipid biosynthesis</keyword>
<protein>
    <recommendedName>
        <fullName evidence="8">UDP N-acetylglucosamine O-acyltransferase C-terminal domain-containing protein</fullName>
    </recommendedName>
</protein>
<keyword evidence="6" id="KW-0443">Lipid metabolism</keyword>
<dbReference type="PROSITE" id="PS00101">
    <property type="entry name" value="HEXAPEP_TRANSFERASES"/>
    <property type="match status" value="1"/>
</dbReference>
<dbReference type="Pfam" id="PF13720">
    <property type="entry name" value="Acetyltransf_11"/>
    <property type="match status" value="1"/>
</dbReference>
<reference evidence="9 10" key="1">
    <citation type="submission" date="2021-11" db="EMBL/GenBank/DDBJ databases">
        <title>Draft genome sequence of Paenibacillus profundus YoMME, a new Gram-positive bacteria with exoelectrogenic properties.</title>
        <authorList>
            <person name="Hubenova Y."/>
            <person name="Hubenova E."/>
            <person name="Manasiev Y."/>
            <person name="Peykov S."/>
            <person name="Mitov M."/>
        </authorList>
    </citation>
    <scope>NUCLEOTIDE SEQUENCE [LARGE SCALE GENOMIC DNA]</scope>
    <source>
        <strain evidence="9 10">YoMME</strain>
    </source>
</reference>
<dbReference type="SUPFAM" id="SSF51161">
    <property type="entry name" value="Trimeric LpxA-like enzymes"/>
    <property type="match status" value="1"/>
</dbReference>
<keyword evidence="7" id="KW-0012">Acyltransferase</keyword>
<evidence type="ECO:0000256" key="1">
    <source>
        <dbReference type="ARBA" id="ARBA00022490"/>
    </source>
</evidence>
<evidence type="ECO:0000313" key="9">
    <source>
        <dbReference type="EMBL" id="MCE5170669.1"/>
    </source>
</evidence>
<dbReference type="InterPro" id="IPR029098">
    <property type="entry name" value="Acetyltransf_C"/>
</dbReference>
<name>A0ABS8YHG9_9BACL</name>
<dbReference type="InterPro" id="IPR010137">
    <property type="entry name" value="Lipid_A_LpxA"/>
</dbReference>
<dbReference type="EMBL" id="JAJNBZ010000011">
    <property type="protein sequence ID" value="MCE5170669.1"/>
    <property type="molecule type" value="Genomic_DNA"/>
</dbReference>
<evidence type="ECO:0000256" key="5">
    <source>
        <dbReference type="ARBA" id="ARBA00022737"/>
    </source>
</evidence>
<dbReference type="PANTHER" id="PTHR43480:SF1">
    <property type="entry name" value="ACYL-[ACYL-CARRIER-PROTEIN]--UDP-N-ACETYLGLUCOSAMINE O-ACYLTRANSFERASE, MITOCHONDRIAL-RELATED"/>
    <property type="match status" value="1"/>
</dbReference>
<dbReference type="InterPro" id="IPR001451">
    <property type="entry name" value="Hexapep"/>
</dbReference>
<dbReference type="PANTHER" id="PTHR43480">
    <property type="entry name" value="ACYL-[ACYL-CARRIER-PROTEIN]--UDP-N-ACETYLGLUCOSAMINE O-ACYLTRANSFERASE"/>
    <property type="match status" value="1"/>
</dbReference>
<evidence type="ECO:0000313" key="10">
    <source>
        <dbReference type="Proteomes" id="UP001199916"/>
    </source>
</evidence>
<proteinExistence type="predicted"/>
<evidence type="ECO:0000259" key="8">
    <source>
        <dbReference type="Pfam" id="PF13720"/>
    </source>
</evidence>
<sequence length="261" mass="28180">MIHESAYVGQNSIIGKKVSIGEFSIIGDQVSIGDGVTICSHTKIHANTSIGSGTCIGSVCSIGALPNLKGFDKSIASGLIIGSNNMINDHTVIARSKDPDSNTIIGNSNHIGHGAYLGHDVIIGNSTTLSAHVRISGYTKVDDYAHVGMSAFTHQFSSVGKYVMIGAMAKVVRDIPPYFLVDGNPALIKKINKVGLERQGFTAEQIHQLERILDAFAKSSYPSLNNEDRAKLMRQFQACELFLKLMQFIDNSKRGCLRIDV</sequence>
<dbReference type="Gene3D" id="2.160.10.10">
    <property type="entry name" value="Hexapeptide repeat proteins"/>
    <property type="match status" value="1"/>
</dbReference>
<keyword evidence="3" id="KW-0441">Lipid A biosynthesis</keyword>
<dbReference type="InterPro" id="IPR037157">
    <property type="entry name" value="Acetyltransf_C_sf"/>
</dbReference>
<dbReference type="InterPro" id="IPR011004">
    <property type="entry name" value="Trimer_LpxA-like_sf"/>
</dbReference>
<dbReference type="Gene3D" id="1.20.1180.10">
    <property type="entry name" value="Udp N-acetylglucosamine O-acyltransferase, C-terminal domain"/>
    <property type="match status" value="1"/>
</dbReference>
<keyword evidence="10" id="KW-1185">Reference proteome</keyword>
<dbReference type="InterPro" id="IPR018357">
    <property type="entry name" value="Hexapep_transf_CS"/>
</dbReference>
<evidence type="ECO:0000256" key="3">
    <source>
        <dbReference type="ARBA" id="ARBA00022556"/>
    </source>
</evidence>
<dbReference type="Pfam" id="PF00132">
    <property type="entry name" value="Hexapep"/>
    <property type="match status" value="1"/>
</dbReference>
<evidence type="ECO:0000256" key="6">
    <source>
        <dbReference type="ARBA" id="ARBA00023098"/>
    </source>
</evidence>
<accession>A0ABS8YHG9</accession>
<gene>
    <name evidence="9" type="ORF">LQV63_15240</name>
</gene>
<dbReference type="RefSeq" id="WP_233697337.1">
    <property type="nucleotide sequence ID" value="NZ_JAJNBZ010000011.1"/>
</dbReference>
<keyword evidence="1" id="KW-0963">Cytoplasm</keyword>
<keyword evidence="5" id="KW-0677">Repeat</keyword>
<evidence type="ECO:0000256" key="7">
    <source>
        <dbReference type="ARBA" id="ARBA00023315"/>
    </source>
</evidence>
<dbReference type="Proteomes" id="UP001199916">
    <property type="component" value="Unassembled WGS sequence"/>
</dbReference>
<dbReference type="PIRSF" id="PIRSF000456">
    <property type="entry name" value="UDP-GlcNAc_acltr"/>
    <property type="match status" value="1"/>
</dbReference>
<evidence type="ECO:0000256" key="2">
    <source>
        <dbReference type="ARBA" id="ARBA00022516"/>
    </source>
</evidence>
<keyword evidence="4" id="KW-0808">Transferase</keyword>
<comment type="caution">
    <text evidence="9">The sequence shown here is derived from an EMBL/GenBank/DDBJ whole genome shotgun (WGS) entry which is preliminary data.</text>
</comment>